<dbReference type="InterPro" id="IPR002433">
    <property type="entry name" value="Orn_de-COase"/>
</dbReference>
<dbReference type="OrthoDB" id="6482262at2759"/>
<dbReference type="SUPFAM" id="SSF50621">
    <property type="entry name" value="Alanine racemase C-terminal domain-like"/>
    <property type="match status" value="1"/>
</dbReference>
<evidence type="ECO:0000256" key="1">
    <source>
        <dbReference type="ARBA" id="ARBA00001933"/>
    </source>
</evidence>
<sequence length="246" mass="27069">MVSVSASEPGGPEEILSFAKTLGLNVVGVSFHVGGLCKNPNSYAATILASRAVFDTAKKLGFHFTMLDIGGGFLGDNHSEGLFHKISAVIQSGLEENFSDLDVEIIAEPGTYFTCSAVTLTTAICGKKKRNDQRNTMNGINPIRRFYYVNDSIYGSFYEGVELYGCSLKPLLSDEEIQRRTSYNSNVWGQTCCAEDLLAKEQQLPELEEGEFIVWENMGAYNQVLCSTFCGVPYPASRHVFINNPR</sequence>
<dbReference type="Pfam" id="PF02784">
    <property type="entry name" value="Orn_Arg_deC_N"/>
    <property type="match status" value="1"/>
</dbReference>
<evidence type="ECO:0000256" key="2">
    <source>
        <dbReference type="ARBA" id="ARBA00008872"/>
    </source>
</evidence>
<dbReference type="GO" id="GO:0004586">
    <property type="term" value="F:ornithine decarboxylase activity"/>
    <property type="evidence" value="ECO:0007669"/>
    <property type="project" value="TreeGrafter"/>
</dbReference>
<dbReference type="InterPro" id="IPR022644">
    <property type="entry name" value="De-COase2_N"/>
</dbReference>
<reference evidence="8 9" key="1">
    <citation type="journal article" date="2019" name="Sci. Rep.">
        <title>Orb-weaving spider Araneus ventricosus genome elucidates the spidroin gene catalogue.</title>
        <authorList>
            <person name="Kono N."/>
            <person name="Nakamura H."/>
            <person name="Ohtoshi R."/>
            <person name="Moran D.A.P."/>
            <person name="Shinohara A."/>
            <person name="Yoshida Y."/>
            <person name="Fujiwara M."/>
            <person name="Mori M."/>
            <person name="Tomita M."/>
            <person name="Arakawa K."/>
        </authorList>
    </citation>
    <scope>NUCLEOTIDE SEQUENCE [LARGE SCALE GENOMIC DNA]</scope>
</reference>
<evidence type="ECO:0000256" key="4">
    <source>
        <dbReference type="ARBA" id="ARBA00023239"/>
    </source>
</evidence>
<keyword evidence="3" id="KW-0663">Pyridoxal phosphate</keyword>
<protein>
    <submittedName>
        <fullName evidence="8">Ornithine decarboxylase 1</fullName>
    </submittedName>
</protein>
<dbReference type="GO" id="GO:0033387">
    <property type="term" value="P:putrescine biosynthetic process from arginine, via ornithine"/>
    <property type="evidence" value="ECO:0007669"/>
    <property type="project" value="TreeGrafter"/>
</dbReference>
<comment type="caution">
    <text evidence="8">The sequence shown here is derived from an EMBL/GenBank/DDBJ whole genome shotgun (WGS) entry which is preliminary data.</text>
</comment>
<evidence type="ECO:0000259" key="6">
    <source>
        <dbReference type="Pfam" id="PF00278"/>
    </source>
</evidence>
<dbReference type="SUPFAM" id="SSF51419">
    <property type="entry name" value="PLP-binding barrel"/>
    <property type="match status" value="1"/>
</dbReference>
<comment type="similarity">
    <text evidence="2 5">Belongs to the Orn/Lys/Arg decarboxylase class-II family.</text>
</comment>
<dbReference type="PRINTS" id="PR01179">
    <property type="entry name" value="ODADCRBXLASE"/>
</dbReference>
<dbReference type="AlphaFoldDB" id="A0A4Y2N5X1"/>
<dbReference type="PANTHER" id="PTHR11482">
    <property type="entry name" value="ARGININE/DIAMINOPIMELATE/ORNITHINE DECARBOXYLASE"/>
    <property type="match status" value="1"/>
</dbReference>
<dbReference type="Gene3D" id="2.40.37.10">
    <property type="entry name" value="Lyase, Ornithine Decarboxylase, Chain A, domain 1"/>
    <property type="match status" value="1"/>
</dbReference>
<dbReference type="PANTHER" id="PTHR11482:SF6">
    <property type="entry name" value="ORNITHINE DECARBOXYLASE 1-RELATED"/>
    <property type="match status" value="1"/>
</dbReference>
<evidence type="ECO:0000256" key="5">
    <source>
        <dbReference type="RuleBase" id="RU003737"/>
    </source>
</evidence>
<organism evidence="8 9">
    <name type="scientific">Araneus ventricosus</name>
    <name type="common">Orbweaver spider</name>
    <name type="synonym">Epeira ventricosa</name>
    <dbReference type="NCBI Taxonomy" id="182803"/>
    <lineage>
        <taxon>Eukaryota</taxon>
        <taxon>Metazoa</taxon>
        <taxon>Ecdysozoa</taxon>
        <taxon>Arthropoda</taxon>
        <taxon>Chelicerata</taxon>
        <taxon>Arachnida</taxon>
        <taxon>Araneae</taxon>
        <taxon>Araneomorphae</taxon>
        <taxon>Entelegynae</taxon>
        <taxon>Araneoidea</taxon>
        <taxon>Araneidae</taxon>
        <taxon>Araneus</taxon>
    </lineage>
</organism>
<dbReference type="Pfam" id="PF00278">
    <property type="entry name" value="Orn_DAP_Arg_deC"/>
    <property type="match status" value="1"/>
</dbReference>
<evidence type="ECO:0000256" key="3">
    <source>
        <dbReference type="ARBA" id="ARBA00022898"/>
    </source>
</evidence>
<dbReference type="GO" id="GO:0005737">
    <property type="term" value="C:cytoplasm"/>
    <property type="evidence" value="ECO:0007669"/>
    <property type="project" value="TreeGrafter"/>
</dbReference>
<evidence type="ECO:0000259" key="7">
    <source>
        <dbReference type="Pfam" id="PF02784"/>
    </source>
</evidence>
<dbReference type="InterPro" id="IPR029066">
    <property type="entry name" value="PLP-binding_barrel"/>
</dbReference>
<feature type="domain" description="Orn/DAP/Arg decarboxylase 2 N-terminal" evidence="7">
    <location>
        <begin position="14"/>
        <end position="114"/>
    </location>
</feature>
<dbReference type="Proteomes" id="UP000499080">
    <property type="component" value="Unassembled WGS sequence"/>
</dbReference>
<keyword evidence="4" id="KW-0456">Lyase</keyword>
<proteinExistence type="inferred from homology"/>
<evidence type="ECO:0000313" key="9">
    <source>
        <dbReference type="Proteomes" id="UP000499080"/>
    </source>
</evidence>
<gene>
    <name evidence="8" type="primary">odc1-a</name>
    <name evidence="8" type="ORF">AVEN_34827_1</name>
</gene>
<dbReference type="Gene3D" id="3.20.20.10">
    <property type="entry name" value="Alanine racemase"/>
    <property type="match status" value="1"/>
</dbReference>
<keyword evidence="9" id="KW-1185">Reference proteome</keyword>
<accession>A0A4Y2N5X1</accession>
<evidence type="ECO:0000313" key="8">
    <source>
        <dbReference type="EMBL" id="GBN34292.1"/>
    </source>
</evidence>
<feature type="domain" description="Orn/DAP/Arg decarboxylase 2 C-terminal" evidence="6">
    <location>
        <begin position="116"/>
        <end position="219"/>
    </location>
</feature>
<dbReference type="EMBL" id="BGPR01008509">
    <property type="protein sequence ID" value="GBN34292.1"/>
    <property type="molecule type" value="Genomic_DNA"/>
</dbReference>
<dbReference type="InterPro" id="IPR022643">
    <property type="entry name" value="De-COase2_C"/>
</dbReference>
<comment type="cofactor">
    <cofactor evidence="1">
        <name>pyridoxal 5'-phosphate</name>
        <dbReference type="ChEBI" id="CHEBI:597326"/>
    </cofactor>
</comment>
<name>A0A4Y2N5X1_ARAVE</name>
<dbReference type="InterPro" id="IPR009006">
    <property type="entry name" value="Ala_racemase/Decarboxylase_C"/>
</dbReference>
<dbReference type="InterPro" id="IPR000183">
    <property type="entry name" value="Orn/DAP/Arg_de-COase"/>
</dbReference>